<evidence type="ECO:0000313" key="1">
    <source>
        <dbReference type="EMBL" id="KAI9919667.1"/>
    </source>
</evidence>
<comment type="caution">
    <text evidence="1">The sequence shown here is derived from an EMBL/GenBank/DDBJ whole genome shotgun (WGS) entry which is preliminary data.</text>
</comment>
<name>A0ACC0WM50_9STRA</name>
<evidence type="ECO:0000313" key="2">
    <source>
        <dbReference type="Proteomes" id="UP001163321"/>
    </source>
</evidence>
<accession>A0ACC0WM50</accession>
<proteinExistence type="predicted"/>
<sequence>MNYVDKFNAGIRSKYLQIEATVETIKPLTDAFFSTDDQKLVTLIDEASSLQGHEDVVKKLRGYLQDYWVTKGKEPEQVFRLFHLNKITDLETLLKNPKFFEWITYVNNLSAIRKNDTQRKTLKAAIKTLKDQFGATVQEYELLHKTLSGEPETLKLWITSLLQYWVKEDKPPEEVFRWLKLDKQDDWEVLVENPKFDDWLRYLKWFDTLSSVPGRAMEPAVLVLMTHFDEEQAFKIVDKVKYSHEGLLDELLEQWAKKNEKSPEESFRLFGLNEIKNYEVLTYDKECTDYMNWAKYVFKLNAHQIKAGNPEVMTSAFSVLSNQFKDEEQLYNSISLLGASEEWEGYVSVMHAELRKRWLAEGKDPKEVFGLYDSHVIVDLMTREFEKRAI</sequence>
<keyword evidence="2" id="KW-1185">Reference proteome</keyword>
<gene>
    <name evidence="1" type="ORF">PsorP6_017323</name>
</gene>
<dbReference type="EMBL" id="CM047590">
    <property type="protein sequence ID" value="KAI9919667.1"/>
    <property type="molecule type" value="Genomic_DNA"/>
</dbReference>
<protein>
    <submittedName>
        <fullName evidence="1">Uncharacterized protein</fullName>
    </submittedName>
</protein>
<dbReference type="Proteomes" id="UP001163321">
    <property type="component" value="Chromosome 11"/>
</dbReference>
<organism evidence="1 2">
    <name type="scientific">Peronosclerospora sorghi</name>
    <dbReference type="NCBI Taxonomy" id="230839"/>
    <lineage>
        <taxon>Eukaryota</taxon>
        <taxon>Sar</taxon>
        <taxon>Stramenopiles</taxon>
        <taxon>Oomycota</taxon>
        <taxon>Peronosporomycetes</taxon>
        <taxon>Peronosporales</taxon>
        <taxon>Peronosporaceae</taxon>
        <taxon>Peronosclerospora</taxon>
    </lineage>
</organism>
<reference evidence="1 2" key="1">
    <citation type="journal article" date="2022" name="bioRxiv">
        <title>The genome of the oomycete Peronosclerospora sorghi, a cosmopolitan pathogen of maize and sorghum, is inflated with dispersed pseudogenes.</title>
        <authorList>
            <person name="Fletcher K."/>
            <person name="Martin F."/>
            <person name="Isakeit T."/>
            <person name="Cavanaugh K."/>
            <person name="Magill C."/>
            <person name="Michelmore R."/>
        </authorList>
    </citation>
    <scope>NUCLEOTIDE SEQUENCE [LARGE SCALE GENOMIC DNA]</scope>
    <source>
        <strain evidence="1">P6</strain>
    </source>
</reference>